<dbReference type="GO" id="GO:0009231">
    <property type="term" value="P:riboflavin biosynthetic process"/>
    <property type="evidence" value="ECO:0007669"/>
    <property type="project" value="InterPro"/>
</dbReference>
<dbReference type="EMBL" id="CAEZVY010000096">
    <property type="protein sequence ID" value="CAB4646265.1"/>
    <property type="molecule type" value="Genomic_DNA"/>
</dbReference>
<dbReference type="EMBL" id="CAEZTM010000077">
    <property type="protein sequence ID" value="CAB4579416.1"/>
    <property type="molecule type" value="Genomic_DNA"/>
</dbReference>
<reference evidence="2" key="1">
    <citation type="submission" date="2020-05" db="EMBL/GenBank/DDBJ databases">
        <authorList>
            <person name="Chiriac C."/>
            <person name="Salcher M."/>
            <person name="Ghai R."/>
            <person name="Kavagutti S V."/>
        </authorList>
    </citation>
    <scope>NUCLEOTIDE SEQUENCE</scope>
</reference>
<organism evidence="2">
    <name type="scientific">freshwater metagenome</name>
    <dbReference type="NCBI Taxonomy" id="449393"/>
    <lineage>
        <taxon>unclassified sequences</taxon>
        <taxon>metagenomes</taxon>
        <taxon>ecological metagenomes</taxon>
    </lineage>
</organism>
<dbReference type="SUPFAM" id="SSF53597">
    <property type="entry name" value="Dihydrofolate reductase-like"/>
    <property type="match status" value="1"/>
</dbReference>
<proteinExistence type="predicted"/>
<accession>A0A6J6ETE2</accession>
<protein>
    <submittedName>
        <fullName evidence="2">Unannotated protein</fullName>
    </submittedName>
</protein>
<gene>
    <name evidence="2" type="ORF">UFOPK1684_01285</name>
    <name evidence="3" type="ORF">UFOPK2158_00944</name>
</gene>
<dbReference type="InterPro" id="IPR002734">
    <property type="entry name" value="RibDG_C"/>
</dbReference>
<feature type="domain" description="Bacterial bifunctional deaminase-reductase C-terminal" evidence="1">
    <location>
        <begin position="47"/>
        <end position="195"/>
    </location>
</feature>
<dbReference type="AlphaFoldDB" id="A0A6J6ETE2"/>
<dbReference type="InterPro" id="IPR024072">
    <property type="entry name" value="DHFR-like_dom_sf"/>
</dbReference>
<evidence type="ECO:0000259" key="1">
    <source>
        <dbReference type="Pfam" id="PF01872"/>
    </source>
</evidence>
<dbReference type="GO" id="GO:0008703">
    <property type="term" value="F:5-amino-6-(5-phosphoribosylamino)uracil reductase activity"/>
    <property type="evidence" value="ECO:0007669"/>
    <property type="project" value="InterPro"/>
</dbReference>
<evidence type="ECO:0000313" key="2">
    <source>
        <dbReference type="EMBL" id="CAB4579416.1"/>
    </source>
</evidence>
<dbReference type="Gene3D" id="3.40.430.10">
    <property type="entry name" value="Dihydrofolate Reductase, subunit A"/>
    <property type="match status" value="1"/>
</dbReference>
<sequence length="250" mass="26932">MNLYRVLPPPPQVFDLSNEADVALLTADLAPPATAWVRAVMVTNALGETEGLDGTSGSLTSGVDRRLLKLHRAASDVIVVGAETVRRERIPVPETTPLAVVSATGDLGGHQLITSPGTRLVVVTRPVASRKVRETLGTIDAEILTVQGEGHIPAREVHELLSTALSAQHFLLEGGRSLWESWAHLIDEVALSVTPPPNDVHRGIPSWWPLDTGAWQLTSLMTDDAKMLYHRYQTGSRGAPSEVLDSSALR</sequence>
<evidence type="ECO:0000313" key="3">
    <source>
        <dbReference type="EMBL" id="CAB4646265.1"/>
    </source>
</evidence>
<dbReference type="Pfam" id="PF01872">
    <property type="entry name" value="RibD_C"/>
    <property type="match status" value="1"/>
</dbReference>
<name>A0A6J6ETE2_9ZZZZ</name>